<dbReference type="SUPFAM" id="SSF103473">
    <property type="entry name" value="MFS general substrate transporter"/>
    <property type="match status" value="1"/>
</dbReference>
<dbReference type="InterPro" id="IPR011701">
    <property type="entry name" value="MFS"/>
</dbReference>
<dbReference type="AlphaFoldDB" id="C4Y3T3"/>
<dbReference type="FunCoup" id="C4Y3T3">
    <property type="interactions" value="27"/>
</dbReference>
<name>C4Y3T3_CLAL4</name>
<dbReference type="Pfam" id="PF07690">
    <property type="entry name" value="MFS_1"/>
    <property type="match status" value="1"/>
</dbReference>
<dbReference type="PANTHER" id="PTHR23502:SF21">
    <property type="entry name" value="DITYROSINE TRANSPORTER 1"/>
    <property type="match status" value="1"/>
</dbReference>
<dbReference type="GO" id="GO:0005628">
    <property type="term" value="C:prospore membrane"/>
    <property type="evidence" value="ECO:0007669"/>
    <property type="project" value="EnsemblFungi"/>
</dbReference>
<dbReference type="GO" id="GO:0005886">
    <property type="term" value="C:plasma membrane"/>
    <property type="evidence" value="ECO:0007669"/>
    <property type="project" value="TreeGrafter"/>
</dbReference>
<keyword evidence="3 5" id="KW-1133">Transmembrane helix</keyword>
<feature type="transmembrane region" description="Helical" evidence="5">
    <location>
        <begin position="179"/>
        <end position="199"/>
    </location>
</feature>
<feature type="transmembrane region" description="Helical" evidence="5">
    <location>
        <begin position="387"/>
        <end position="409"/>
    </location>
</feature>
<protein>
    <recommendedName>
        <fullName evidence="6">Major facilitator superfamily (MFS) profile domain-containing protein</fullName>
    </recommendedName>
</protein>
<proteinExistence type="predicted"/>
<dbReference type="PANTHER" id="PTHR23502">
    <property type="entry name" value="MAJOR FACILITATOR SUPERFAMILY"/>
    <property type="match status" value="1"/>
</dbReference>
<keyword evidence="4 5" id="KW-0472">Membrane</keyword>
<feature type="transmembrane region" description="Helical" evidence="5">
    <location>
        <begin position="354"/>
        <end position="375"/>
    </location>
</feature>
<dbReference type="GO" id="GO:0005275">
    <property type="term" value="F:amine transmembrane transporter activity"/>
    <property type="evidence" value="ECO:0007669"/>
    <property type="project" value="EnsemblFungi"/>
</dbReference>
<feature type="transmembrane region" description="Helical" evidence="5">
    <location>
        <begin position="24"/>
        <end position="45"/>
    </location>
</feature>
<reference evidence="7 8" key="1">
    <citation type="journal article" date="2009" name="Nature">
        <title>Evolution of pathogenicity and sexual reproduction in eight Candida genomes.</title>
        <authorList>
            <person name="Butler G."/>
            <person name="Rasmussen M.D."/>
            <person name="Lin M.F."/>
            <person name="Santos M.A."/>
            <person name="Sakthikumar S."/>
            <person name="Munro C.A."/>
            <person name="Rheinbay E."/>
            <person name="Grabherr M."/>
            <person name="Forche A."/>
            <person name="Reedy J.L."/>
            <person name="Agrafioti I."/>
            <person name="Arnaud M.B."/>
            <person name="Bates S."/>
            <person name="Brown A.J."/>
            <person name="Brunke S."/>
            <person name="Costanzo M.C."/>
            <person name="Fitzpatrick D.A."/>
            <person name="de Groot P.W."/>
            <person name="Harris D."/>
            <person name="Hoyer L.L."/>
            <person name="Hube B."/>
            <person name="Klis F.M."/>
            <person name="Kodira C."/>
            <person name="Lennard N."/>
            <person name="Logue M.E."/>
            <person name="Martin R."/>
            <person name="Neiman A.M."/>
            <person name="Nikolaou E."/>
            <person name="Quail M.A."/>
            <person name="Quinn J."/>
            <person name="Santos M.C."/>
            <person name="Schmitzberger F.F."/>
            <person name="Sherlock G."/>
            <person name="Shah P."/>
            <person name="Silverstein K.A."/>
            <person name="Skrzypek M.S."/>
            <person name="Soll D."/>
            <person name="Staggs R."/>
            <person name="Stansfield I."/>
            <person name="Stumpf M.P."/>
            <person name="Sudbery P.E."/>
            <person name="Srikantha T."/>
            <person name="Zeng Q."/>
            <person name="Berman J."/>
            <person name="Berriman M."/>
            <person name="Heitman J."/>
            <person name="Gow N.A."/>
            <person name="Lorenz M.C."/>
            <person name="Birren B.W."/>
            <person name="Kellis M."/>
            <person name="Cuomo C.A."/>
        </authorList>
    </citation>
    <scope>NUCLEOTIDE SEQUENCE [LARGE SCALE GENOMIC DNA]</scope>
    <source>
        <strain evidence="7 8">ATCC 42720</strain>
    </source>
</reference>
<accession>C4Y3T3</accession>
<dbReference type="GO" id="GO:0030476">
    <property type="term" value="P:ascospore wall assembly"/>
    <property type="evidence" value="ECO:0007669"/>
    <property type="project" value="EnsemblFungi"/>
</dbReference>
<feature type="transmembrane region" description="Helical" evidence="5">
    <location>
        <begin position="92"/>
        <end position="112"/>
    </location>
</feature>
<dbReference type="Gene3D" id="1.20.1250.20">
    <property type="entry name" value="MFS general substrate transporter like domains"/>
    <property type="match status" value="1"/>
</dbReference>
<evidence type="ECO:0000256" key="4">
    <source>
        <dbReference type="ARBA" id="ARBA00023136"/>
    </source>
</evidence>
<dbReference type="KEGG" id="clu:CLUG_02305"/>
<evidence type="ECO:0000313" key="7">
    <source>
        <dbReference type="EMBL" id="EEQ38179.1"/>
    </source>
</evidence>
<feature type="transmembrane region" description="Helical" evidence="5">
    <location>
        <begin position="327"/>
        <end position="348"/>
    </location>
</feature>
<dbReference type="HOGENOM" id="CLU_008455_8_7_1"/>
<feature type="transmembrane region" description="Helical" evidence="5">
    <location>
        <begin position="246"/>
        <end position="270"/>
    </location>
</feature>
<dbReference type="InParanoid" id="C4Y3T3"/>
<feature type="transmembrane region" description="Helical" evidence="5">
    <location>
        <begin position="282"/>
        <end position="306"/>
    </location>
</feature>
<feature type="transmembrane region" description="Helical" evidence="5">
    <location>
        <begin position="57"/>
        <end position="80"/>
    </location>
</feature>
<gene>
    <name evidence="7" type="ORF">CLUG_02305</name>
</gene>
<feature type="transmembrane region" description="Helical" evidence="5">
    <location>
        <begin position="415"/>
        <end position="440"/>
    </location>
</feature>
<evidence type="ECO:0000256" key="1">
    <source>
        <dbReference type="ARBA" id="ARBA00004141"/>
    </source>
</evidence>
<organism evidence="7 8">
    <name type="scientific">Clavispora lusitaniae (strain ATCC 42720)</name>
    <name type="common">Yeast</name>
    <name type="synonym">Candida lusitaniae</name>
    <dbReference type="NCBI Taxonomy" id="306902"/>
    <lineage>
        <taxon>Eukaryota</taxon>
        <taxon>Fungi</taxon>
        <taxon>Dikarya</taxon>
        <taxon>Ascomycota</taxon>
        <taxon>Saccharomycotina</taxon>
        <taxon>Pichiomycetes</taxon>
        <taxon>Metschnikowiaceae</taxon>
        <taxon>Clavispora</taxon>
    </lineage>
</organism>
<keyword evidence="2 5" id="KW-0812">Transmembrane</keyword>
<feature type="domain" description="Major facilitator superfamily (MFS) profile" evidence="6">
    <location>
        <begin position="26"/>
        <end position="447"/>
    </location>
</feature>
<evidence type="ECO:0000259" key="6">
    <source>
        <dbReference type="PROSITE" id="PS50850"/>
    </source>
</evidence>
<dbReference type="EMBL" id="CH408078">
    <property type="protein sequence ID" value="EEQ38179.1"/>
    <property type="molecule type" value="Genomic_DNA"/>
</dbReference>
<dbReference type="Proteomes" id="UP000007703">
    <property type="component" value="Unassembled WGS sequence"/>
</dbReference>
<dbReference type="OMA" id="FQAFGSC"/>
<evidence type="ECO:0000313" key="8">
    <source>
        <dbReference type="Proteomes" id="UP000007703"/>
    </source>
</evidence>
<sequence>MIQSSSTMANEKENYSAFSSKQKLLIVLLTTFTGFLGPISGNIYIPLIKLTAEKFHTSIKVINGTVSVFMAVFAIAPLVWSLLADSTGRKPILNIALCIFVIANILLALIPANVWSLYLLRILQAVGASTMAVGIGCIADISEPKRRATFISYYMIGPQLGPILGPIVGILGAKTNWRWNFGLLAILGLVSFTLNVCFLPETLRSLVGNGSVVSESLFQGNFVRSNEIIESKYPKQRKDIRNYYKALCQLPVLLCSLSGGIVFAAFYAMILSFSKALSTDYGYSDIDVCICFLCPGFALVSGSIITGRVSDYLRSNSGGNNGPEKRFFIQLIGQLVFLAALFSYAWLISSHVPVGYLFISVFFGAFSMSAVLITNTTYLSEFSKAQSATFVSIGNFFRNVGATISSASVEPLTKVIGYGWCISIFSFSVIPSILCTILIISFGKRWRKQACNE</sequence>
<dbReference type="OrthoDB" id="3066029at2759"/>
<feature type="transmembrane region" description="Helical" evidence="5">
    <location>
        <begin position="118"/>
        <end position="139"/>
    </location>
</feature>
<evidence type="ECO:0000256" key="3">
    <source>
        <dbReference type="ARBA" id="ARBA00022989"/>
    </source>
</evidence>
<dbReference type="VEuPathDB" id="FungiDB:CLUG_02305"/>
<comment type="subcellular location">
    <subcellularLocation>
        <location evidence="1">Membrane</location>
        <topology evidence="1">Multi-pass membrane protein</topology>
    </subcellularLocation>
</comment>
<feature type="transmembrane region" description="Helical" evidence="5">
    <location>
        <begin position="151"/>
        <end position="173"/>
    </location>
</feature>
<dbReference type="InterPro" id="IPR020846">
    <property type="entry name" value="MFS_dom"/>
</dbReference>
<dbReference type="InterPro" id="IPR036259">
    <property type="entry name" value="MFS_trans_sf"/>
</dbReference>
<evidence type="ECO:0000256" key="2">
    <source>
        <dbReference type="ARBA" id="ARBA00022692"/>
    </source>
</evidence>
<dbReference type="PROSITE" id="PS50850">
    <property type="entry name" value="MFS"/>
    <property type="match status" value="1"/>
</dbReference>
<evidence type="ECO:0000256" key="5">
    <source>
        <dbReference type="SAM" id="Phobius"/>
    </source>
</evidence>